<dbReference type="Pfam" id="PF13761">
    <property type="entry name" value="DUF4166"/>
    <property type="match status" value="1"/>
</dbReference>
<dbReference type="eggNOG" id="ENOG502ZG4P">
    <property type="taxonomic scope" value="Bacteria"/>
</dbReference>
<organism evidence="2 3">
    <name type="scientific">Pontibacillus chungwhensis BH030062</name>
    <dbReference type="NCBI Taxonomy" id="1385513"/>
    <lineage>
        <taxon>Bacteria</taxon>
        <taxon>Bacillati</taxon>
        <taxon>Bacillota</taxon>
        <taxon>Bacilli</taxon>
        <taxon>Bacillales</taxon>
        <taxon>Bacillaceae</taxon>
        <taxon>Pontibacillus</taxon>
    </lineage>
</organism>
<sequence>MMPIYSQVLGEEFNQLHPMLQQRYKHIEKEPYEGSGVMKRISRGPKWMSPLMMMGTRRKLLFPEKGTFIPFTIKHKPQTGEAGEDQVHWERVFYFKGKKRYFNALMSLDSERGIIKDYLGEPSVMYSDLALTVLENGGLHIQSKRQRVVLGEKEIPLPRFLQGVATVVETFNDERNVYEIKVSVQNPIMGTIFSYEGEFTEDA</sequence>
<gene>
    <name evidence="2" type="ORF">N780_15640</name>
</gene>
<accession>A0A0A2UZ59</accession>
<protein>
    <recommendedName>
        <fullName evidence="1">DUF4166 domain-containing protein</fullName>
    </recommendedName>
</protein>
<dbReference type="Proteomes" id="UP000030153">
    <property type="component" value="Unassembled WGS sequence"/>
</dbReference>
<name>A0A0A2UZ59_9BACI</name>
<dbReference type="AlphaFoldDB" id="A0A0A2UZ59"/>
<evidence type="ECO:0000259" key="1">
    <source>
        <dbReference type="Pfam" id="PF13761"/>
    </source>
</evidence>
<reference evidence="2 3" key="1">
    <citation type="submission" date="2013-08" db="EMBL/GenBank/DDBJ databases">
        <title>Genome of Pontibacillus chungwhensis.</title>
        <authorList>
            <person name="Wang Q."/>
            <person name="Wang G."/>
        </authorList>
    </citation>
    <scope>NUCLEOTIDE SEQUENCE [LARGE SCALE GENOMIC DNA]</scope>
    <source>
        <strain evidence="2 3">BH030062</strain>
    </source>
</reference>
<evidence type="ECO:0000313" key="2">
    <source>
        <dbReference type="EMBL" id="KGP91806.1"/>
    </source>
</evidence>
<keyword evidence="3" id="KW-1185">Reference proteome</keyword>
<proteinExistence type="predicted"/>
<evidence type="ECO:0000313" key="3">
    <source>
        <dbReference type="Proteomes" id="UP000030153"/>
    </source>
</evidence>
<feature type="domain" description="DUF4166" evidence="1">
    <location>
        <begin position="16"/>
        <end position="199"/>
    </location>
</feature>
<dbReference type="STRING" id="1385513.N780_15640"/>
<dbReference type="EMBL" id="AVBG01000004">
    <property type="protein sequence ID" value="KGP91806.1"/>
    <property type="molecule type" value="Genomic_DNA"/>
</dbReference>
<dbReference type="InterPro" id="IPR025311">
    <property type="entry name" value="DUF4166"/>
</dbReference>
<comment type="caution">
    <text evidence="2">The sequence shown here is derived from an EMBL/GenBank/DDBJ whole genome shotgun (WGS) entry which is preliminary data.</text>
</comment>